<comment type="caution">
    <text evidence="2">The sequence shown here is derived from an EMBL/GenBank/DDBJ whole genome shotgun (WGS) entry which is preliminary data.</text>
</comment>
<evidence type="ECO:0000256" key="1">
    <source>
        <dbReference type="SAM" id="MobiDB-lite"/>
    </source>
</evidence>
<dbReference type="RefSeq" id="WP_196397983.1">
    <property type="nucleotide sequence ID" value="NZ_JADNYM010000024.1"/>
</dbReference>
<reference evidence="2 3" key="1">
    <citation type="submission" date="2020-11" db="EMBL/GenBank/DDBJ databases">
        <title>Arthrobacter antarcticus sp. nov., isolated from Antarctic Soil.</title>
        <authorList>
            <person name="Li J."/>
        </authorList>
    </citation>
    <scope>NUCLEOTIDE SEQUENCE [LARGE SCALE GENOMIC DNA]</scope>
    <source>
        <strain evidence="2 3">Z1-20</strain>
    </source>
</reference>
<evidence type="ECO:0000313" key="3">
    <source>
        <dbReference type="Proteomes" id="UP000655366"/>
    </source>
</evidence>
<organism evidence="2 3">
    <name type="scientific">Arthrobacter terrae</name>
    <dbReference type="NCBI Taxonomy" id="2935737"/>
    <lineage>
        <taxon>Bacteria</taxon>
        <taxon>Bacillati</taxon>
        <taxon>Actinomycetota</taxon>
        <taxon>Actinomycetes</taxon>
        <taxon>Micrococcales</taxon>
        <taxon>Micrococcaceae</taxon>
        <taxon>Arthrobacter</taxon>
    </lineage>
</organism>
<keyword evidence="3" id="KW-1185">Reference proteome</keyword>
<feature type="region of interest" description="Disordered" evidence="1">
    <location>
        <begin position="1"/>
        <end position="33"/>
    </location>
</feature>
<name>A0A931CU92_9MICC</name>
<feature type="region of interest" description="Disordered" evidence="1">
    <location>
        <begin position="61"/>
        <end position="89"/>
    </location>
</feature>
<evidence type="ECO:0000313" key="2">
    <source>
        <dbReference type="EMBL" id="MBG0741054.1"/>
    </source>
</evidence>
<accession>A0A931CU92</accession>
<dbReference type="EMBL" id="JADNYM010000024">
    <property type="protein sequence ID" value="MBG0741054.1"/>
    <property type="molecule type" value="Genomic_DNA"/>
</dbReference>
<sequence>MFSAFGGEHDASGVTSALFPERFPGDEPEPLGDTRIAASARFLGEVGRFADELAERDRMLPGIVRTSGASNDDDDDDDGAVAEARRRGGAVARGAARCCAVLRGAARA</sequence>
<dbReference type="AlphaFoldDB" id="A0A931CU92"/>
<proteinExistence type="predicted"/>
<feature type="compositionally biased region" description="Acidic residues" evidence="1">
    <location>
        <begin position="71"/>
        <end position="80"/>
    </location>
</feature>
<protein>
    <submittedName>
        <fullName evidence="2">Uncharacterized protein</fullName>
    </submittedName>
</protein>
<gene>
    <name evidence="2" type="ORF">IV500_16905</name>
</gene>
<dbReference type="Proteomes" id="UP000655366">
    <property type="component" value="Unassembled WGS sequence"/>
</dbReference>